<dbReference type="Gene3D" id="3.30.505.50">
    <property type="entry name" value="Sigma 54 modulation/S30EA ribosomal protein, C-terminal domain"/>
    <property type="match status" value="2"/>
</dbReference>
<dbReference type="InterPro" id="IPR032528">
    <property type="entry name" value="Ribosom_S30AE_C"/>
</dbReference>
<evidence type="ECO:0000256" key="1">
    <source>
        <dbReference type="SAM" id="MobiDB-lite"/>
    </source>
</evidence>
<evidence type="ECO:0000313" key="3">
    <source>
        <dbReference type="EMBL" id="MBM7799399.1"/>
    </source>
</evidence>
<accession>A0ABS2RN76</accession>
<protein>
    <submittedName>
        <fullName evidence="3">Ribosome-associated translation inhibitor RaiA</fullName>
    </submittedName>
</protein>
<dbReference type="InterPro" id="IPR036567">
    <property type="entry name" value="RHF-like"/>
</dbReference>
<dbReference type="InterPro" id="IPR050574">
    <property type="entry name" value="HPF/YfiA_ribosome-assoc"/>
</dbReference>
<feature type="domain" description="Sigma 54 modulation/S30EA ribosomal protein C-terminal" evidence="2">
    <location>
        <begin position="214"/>
        <end position="261"/>
    </location>
</feature>
<feature type="domain" description="Sigma 54 modulation/S30EA ribosomal protein C-terminal" evidence="2">
    <location>
        <begin position="139"/>
        <end position="189"/>
    </location>
</feature>
<feature type="compositionally biased region" description="Basic and acidic residues" evidence="1">
    <location>
        <begin position="119"/>
        <end position="129"/>
    </location>
</feature>
<comment type="caution">
    <text evidence="3">The sequence shown here is derived from an EMBL/GenBank/DDBJ whole genome shotgun (WGS) entry which is preliminary data.</text>
</comment>
<dbReference type="Pfam" id="PF16321">
    <property type="entry name" value="Ribosom_S30AE_C"/>
    <property type="match status" value="2"/>
</dbReference>
<proteinExistence type="predicted"/>
<evidence type="ECO:0000259" key="2">
    <source>
        <dbReference type="Pfam" id="PF16321"/>
    </source>
</evidence>
<dbReference type="PANTHER" id="PTHR33231:SF1">
    <property type="entry name" value="30S RIBOSOMAL PROTEIN"/>
    <property type="match status" value="1"/>
</dbReference>
<keyword evidence="4" id="KW-1185">Reference proteome</keyword>
<organism evidence="3 4">
    <name type="scientific">Microlunatus panaciterrae</name>
    <dbReference type="NCBI Taxonomy" id="400768"/>
    <lineage>
        <taxon>Bacteria</taxon>
        <taxon>Bacillati</taxon>
        <taxon>Actinomycetota</taxon>
        <taxon>Actinomycetes</taxon>
        <taxon>Propionibacteriales</taxon>
        <taxon>Propionibacteriaceae</taxon>
        <taxon>Microlunatus</taxon>
    </lineage>
</organism>
<dbReference type="RefSeq" id="WP_204918129.1">
    <property type="nucleotide sequence ID" value="NZ_BAAAQP010000003.1"/>
</dbReference>
<dbReference type="Proteomes" id="UP000704762">
    <property type="component" value="Unassembled WGS sequence"/>
</dbReference>
<reference evidence="3 4" key="1">
    <citation type="submission" date="2021-01" db="EMBL/GenBank/DDBJ databases">
        <title>Sequencing the genomes of 1000 actinobacteria strains.</title>
        <authorList>
            <person name="Klenk H.-P."/>
        </authorList>
    </citation>
    <scope>NUCLEOTIDE SEQUENCE [LARGE SCALE GENOMIC DNA]</scope>
    <source>
        <strain evidence="3 4">DSM 18662</strain>
    </source>
</reference>
<name>A0ABS2RN76_9ACTN</name>
<gene>
    <name evidence="3" type="ORF">JOE57_002320</name>
</gene>
<dbReference type="SUPFAM" id="SSF69754">
    <property type="entry name" value="Ribosome binding protein Y (YfiA homologue)"/>
    <property type="match status" value="1"/>
</dbReference>
<sequence length="266" mass="29507">MDAERTVGTADVEVVIRGDIPDTIRAEAASKIREVTENIGEPILHARVRLTRSANPSVDRPVLAQANLDVNGRLVRAQVAGTTAEEAVDLLQAKLRHRWAHLERDWEARRGGQPVSGPHEWRHGSEPTHRPSYFQRPAEEREVVRHKAFELARATVDEAADDLERLDYDFHLFTDSATGLDTVIYRAGPAGLRLAQLAPDPSWQPVTEVPVTVSRQHAPRLDVPEAIERLGLTGLPFLFFADSTSGRGCVLYMRYDGDYGLITPAG</sequence>
<dbReference type="EMBL" id="JAFBCF010000001">
    <property type="protein sequence ID" value="MBM7799399.1"/>
    <property type="molecule type" value="Genomic_DNA"/>
</dbReference>
<evidence type="ECO:0000313" key="4">
    <source>
        <dbReference type="Proteomes" id="UP000704762"/>
    </source>
</evidence>
<dbReference type="PANTHER" id="PTHR33231">
    <property type="entry name" value="30S RIBOSOMAL PROTEIN"/>
    <property type="match status" value="1"/>
</dbReference>
<feature type="region of interest" description="Disordered" evidence="1">
    <location>
        <begin position="109"/>
        <end position="132"/>
    </location>
</feature>
<dbReference type="InterPro" id="IPR038416">
    <property type="entry name" value="Ribosom_S30AE_C_sf"/>
</dbReference>